<reference evidence="1 2" key="2">
    <citation type="journal article" date="2012" name="PLoS ONE">
        <title>Genomic characterization of the taylorella genus.</title>
        <authorList>
            <person name="Hebert L."/>
            <person name="Moumen B."/>
            <person name="Pons N."/>
            <person name="Duquesne F."/>
            <person name="Breuil M.F."/>
            <person name="Goux D."/>
            <person name="Batto J.M."/>
            <person name="Laugier C."/>
            <person name="Renault P."/>
            <person name="Petry S."/>
        </authorList>
    </citation>
    <scope>NUCLEOTIDE SEQUENCE [LARGE SCALE GENOMIC DNA]</scope>
    <source>
        <strain evidence="1 2">MCE3</strain>
    </source>
</reference>
<proteinExistence type="predicted"/>
<dbReference type="OrthoDB" id="6446140at2"/>
<sequence>MKLRDYLNNKKGRSKRLIEGLGISRVSLWQWKNEHVKISIERCLEIEKFTAGKVTCEELRPELDWVLIKNDYATDI</sequence>
<keyword evidence="2" id="KW-1185">Reference proteome</keyword>
<dbReference type="Gene3D" id="1.10.260.40">
    <property type="entry name" value="lambda repressor-like DNA-binding domains"/>
    <property type="match status" value="1"/>
</dbReference>
<name>G4QCS2_TAYAM</name>
<dbReference type="KEGG" id="tas:TASI_0427"/>
<dbReference type="InterPro" id="IPR010982">
    <property type="entry name" value="Lambda_DNA-bd_dom_sf"/>
</dbReference>
<dbReference type="EMBL" id="CP003059">
    <property type="protein sequence ID" value="AEP36202.1"/>
    <property type="molecule type" value="Genomic_DNA"/>
</dbReference>
<organism evidence="1 2">
    <name type="scientific">Taylorella asinigenitalis (strain MCE3)</name>
    <dbReference type="NCBI Taxonomy" id="1008459"/>
    <lineage>
        <taxon>Bacteria</taxon>
        <taxon>Pseudomonadati</taxon>
        <taxon>Pseudomonadota</taxon>
        <taxon>Betaproteobacteria</taxon>
        <taxon>Burkholderiales</taxon>
        <taxon>Alcaligenaceae</taxon>
        <taxon>Taylorella</taxon>
    </lineage>
</organism>
<dbReference type="Proteomes" id="UP000009284">
    <property type="component" value="Chromosome"/>
</dbReference>
<dbReference type="STRING" id="1008459.TASI_0427"/>
<dbReference type="AlphaFoldDB" id="G4QCS2"/>
<dbReference type="RefSeq" id="WP_014111100.1">
    <property type="nucleotide sequence ID" value="NC_016043.1"/>
</dbReference>
<protein>
    <submittedName>
        <fullName evidence="1">Putative phage protein</fullName>
    </submittedName>
</protein>
<dbReference type="GO" id="GO:0003677">
    <property type="term" value="F:DNA binding"/>
    <property type="evidence" value="ECO:0007669"/>
    <property type="project" value="InterPro"/>
</dbReference>
<evidence type="ECO:0000313" key="1">
    <source>
        <dbReference type="EMBL" id="AEP36202.1"/>
    </source>
</evidence>
<dbReference type="InterPro" id="IPR031856">
    <property type="entry name" value="YdaS_toxin-like"/>
</dbReference>
<reference key="1">
    <citation type="submission" date="2011-09" db="EMBL/GenBank/DDBJ databases">
        <title>Genomic characterization of the Taylorella genus.</title>
        <authorList>
            <person name="Hebert L."/>
            <person name="Moumen B."/>
            <person name="Pons N."/>
            <person name="Duquesne F."/>
            <person name="Breuil M.-F."/>
            <person name="Goux D."/>
            <person name="Batto J.-M."/>
            <person name="Renault P."/>
            <person name="Laugier C."/>
            <person name="Petry S."/>
        </authorList>
    </citation>
    <scope>NUCLEOTIDE SEQUENCE</scope>
    <source>
        <strain>MCE3</strain>
    </source>
</reference>
<dbReference type="Pfam" id="PF15943">
    <property type="entry name" value="YdaS_toxin"/>
    <property type="match status" value="1"/>
</dbReference>
<evidence type="ECO:0000313" key="2">
    <source>
        <dbReference type="Proteomes" id="UP000009284"/>
    </source>
</evidence>
<dbReference type="SUPFAM" id="SSF47413">
    <property type="entry name" value="lambda repressor-like DNA-binding domains"/>
    <property type="match status" value="1"/>
</dbReference>
<dbReference type="HOGENOM" id="CLU_173998_0_1_4"/>
<accession>G4QCS2</accession>
<dbReference type="eggNOG" id="COG4197">
    <property type="taxonomic scope" value="Bacteria"/>
</dbReference>
<gene>
    <name evidence="1" type="ordered locus">TASI_0427</name>
</gene>